<dbReference type="InterPro" id="IPR013057">
    <property type="entry name" value="AA_transpt_TM"/>
</dbReference>
<dbReference type="Proteomes" id="UP000187406">
    <property type="component" value="Unassembled WGS sequence"/>
</dbReference>
<protein>
    <submittedName>
        <fullName evidence="9">Aa_trans domain-containing protein</fullName>
    </submittedName>
</protein>
<evidence type="ECO:0000259" key="8">
    <source>
        <dbReference type="Pfam" id="PF01490"/>
    </source>
</evidence>
<evidence type="ECO:0000313" key="9">
    <source>
        <dbReference type="EMBL" id="GAV57270.1"/>
    </source>
</evidence>
<keyword evidence="5 7" id="KW-1133">Transmembrane helix</keyword>
<organism evidence="9 10">
    <name type="scientific">Cephalotus follicularis</name>
    <name type="common">Albany pitcher plant</name>
    <dbReference type="NCBI Taxonomy" id="3775"/>
    <lineage>
        <taxon>Eukaryota</taxon>
        <taxon>Viridiplantae</taxon>
        <taxon>Streptophyta</taxon>
        <taxon>Embryophyta</taxon>
        <taxon>Tracheophyta</taxon>
        <taxon>Spermatophyta</taxon>
        <taxon>Magnoliopsida</taxon>
        <taxon>eudicotyledons</taxon>
        <taxon>Gunneridae</taxon>
        <taxon>Pentapetalae</taxon>
        <taxon>rosids</taxon>
        <taxon>fabids</taxon>
        <taxon>Oxalidales</taxon>
        <taxon>Cephalotaceae</taxon>
        <taxon>Cephalotus</taxon>
    </lineage>
</organism>
<dbReference type="FunCoup" id="A0A1Q3ANR1">
    <property type="interactions" value="545"/>
</dbReference>
<feature type="transmembrane region" description="Helical" evidence="7">
    <location>
        <begin position="51"/>
        <end position="72"/>
    </location>
</feature>
<evidence type="ECO:0000256" key="4">
    <source>
        <dbReference type="ARBA" id="ARBA00022970"/>
    </source>
</evidence>
<dbReference type="PANTHER" id="PTHR22950:SF349">
    <property type="entry name" value="AMINO ACID TRANSPORTER TRANSMEMBRANE DOMAIN-CONTAINING PROTEIN"/>
    <property type="match status" value="1"/>
</dbReference>
<dbReference type="InParanoid" id="A0A1Q3ANR1"/>
<keyword evidence="4" id="KW-0029">Amino-acid transport</keyword>
<dbReference type="OrthoDB" id="1684102at2759"/>
<proteinExistence type="predicted"/>
<feature type="domain" description="Amino acid transporter transmembrane" evidence="8">
    <location>
        <begin position="19"/>
        <end position="419"/>
    </location>
</feature>
<keyword evidence="6 7" id="KW-0472">Membrane</keyword>
<feature type="transmembrane region" description="Helical" evidence="7">
    <location>
        <begin position="366"/>
        <end position="387"/>
    </location>
</feature>
<dbReference type="AlphaFoldDB" id="A0A1Q3ANR1"/>
<name>A0A1Q3ANR1_CEPFO</name>
<evidence type="ECO:0000256" key="2">
    <source>
        <dbReference type="ARBA" id="ARBA00022448"/>
    </source>
</evidence>
<feature type="transmembrane region" description="Helical" evidence="7">
    <location>
        <begin position="140"/>
        <end position="157"/>
    </location>
</feature>
<keyword evidence="10" id="KW-1185">Reference proteome</keyword>
<dbReference type="GO" id="GO:0015179">
    <property type="term" value="F:L-amino acid transmembrane transporter activity"/>
    <property type="evidence" value="ECO:0007669"/>
    <property type="project" value="TreeGrafter"/>
</dbReference>
<keyword evidence="3 7" id="KW-0812">Transmembrane</keyword>
<feature type="transmembrane region" description="Helical" evidence="7">
    <location>
        <begin position="337"/>
        <end position="360"/>
    </location>
</feature>
<feature type="transmembrane region" description="Helical" evidence="7">
    <location>
        <begin position="242"/>
        <end position="264"/>
    </location>
</feature>
<feature type="transmembrane region" description="Helical" evidence="7">
    <location>
        <begin position="25"/>
        <end position="45"/>
    </location>
</feature>
<feature type="transmembrane region" description="Helical" evidence="7">
    <location>
        <begin position="163"/>
        <end position="182"/>
    </location>
</feature>
<gene>
    <name evidence="9" type="ORF">CFOL_v3_00808</name>
</gene>
<keyword evidence="2" id="KW-0813">Transport</keyword>
<feature type="transmembrane region" description="Helical" evidence="7">
    <location>
        <begin position="284"/>
        <end position="305"/>
    </location>
</feature>
<dbReference type="PANTHER" id="PTHR22950">
    <property type="entry name" value="AMINO ACID TRANSPORTER"/>
    <property type="match status" value="1"/>
</dbReference>
<dbReference type="GO" id="GO:0005774">
    <property type="term" value="C:vacuolar membrane"/>
    <property type="evidence" value="ECO:0007669"/>
    <property type="project" value="TreeGrafter"/>
</dbReference>
<evidence type="ECO:0000256" key="3">
    <source>
        <dbReference type="ARBA" id="ARBA00022692"/>
    </source>
</evidence>
<dbReference type="EMBL" id="BDDD01000027">
    <property type="protein sequence ID" value="GAV57270.1"/>
    <property type="molecule type" value="Genomic_DNA"/>
</dbReference>
<evidence type="ECO:0000256" key="6">
    <source>
        <dbReference type="ARBA" id="ARBA00023136"/>
    </source>
</evidence>
<evidence type="ECO:0000256" key="7">
    <source>
        <dbReference type="SAM" id="Phobius"/>
    </source>
</evidence>
<evidence type="ECO:0000256" key="5">
    <source>
        <dbReference type="ARBA" id="ARBA00022989"/>
    </source>
</evidence>
<accession>A0A1Q3ANR1</accession>
<evidence type="ECO:0000313" key="10">
    <source>
        <dbReference type="Proteomes" id="UP000187406"/>
    </source>
</evidence>
<feature type="transmembrane region" description="Helical" evidence="7">
    <location>
        <begin position="399"/>
        <end position="419"/>
    </location>
</feature>
<dbReference type="STRING" id="3775.A0A1Q3ANR1"/>
<sequence>MDHETKIPLIESGSSPTGNSSTFQALGNILVSIVGTGVLGLPFAFRVAGWLAGSLGVIIAAISTYYCMLLLIQSRNKLALELESTEIITYGDLGHKSMGRAGRFLTEFLICISQCGGSVAYLVFIGQNLSSMLKGQSHTITSYIFMLVPVQIALSWIDSLSALAPFSIFANVCNVLAMVIVLKEDVQQAIMGEFSFNDRQAITSNIGDLPFALGTAVFCFEGFGMTLALEASMRKRSSFPKLLAQAFFGITFVYVLFAFLGYMAYGDQTKDIVTLNLPQNWSAIAVQIGLCLGLAFTFPIMVHPVHEIVVGKLKSSSWFRRLHYDNDGNLRRSIGNLVIYACRALMVAGLAIVASCVPGFGTFVSLVGSTVCALLSFVLPAIFHLSILGSSLHFWQRALDYFILSCGLLFGAYGTYNAIFGI</sequence>
<reference evidence="10" key="1">
    <citation type="submission" date="2016-04" db="EMBL/GenBank/DDBJ databases">
        <title>Cephalotus genome sequencing.</title>
        <authorList>
            <person name="Fukushima K."/>
            <person name="Hasebe M."/>
            <person name="Fang X."/>
        </authorList>
    </citation>
    <scope>NUCLEOTIDE SEQUENCE [LARGE SCALE GENOMIC DNA]</scope>
    <source>
        <strain evidence="10">cv. St1</strain>
    </source>
</reference>
<evidence type="ECO:0000256" key="1">
    <source>
        <dbReference type="ARBA" id="ARBA00004141"/>
    </source>
</evidence>
<comment type="caution">
    <text evidence="9">The sequence shown here is derived from an EMBL/GenBank/DDBJ whole genome shotgun (WGS) entry which is preliminary data.</text>
</comment>
<dbReference type="Pfam" id="PF01490">
    <property type="entry name" value="Aa_trans"/>
    <property type="match status" value="1"/>
</dbReference>
<comment type="subcellular location">
    <subcellularLocation>
        <location evidence="1">Membrane</location>
        <topology evidence="1">Multi-pass membrane protein</topology>
    </subcellularLocation>
</comment>